<dbReference type="Proteomes" id="UP000198926">
    <property type="component" value="Unassembled WGS sequence"/>
</dbReference>
<name>A0A1I6MWF5_9RHOB</name>
<evidence type="ECO:0000313" key="2">
    <source>
        <dbReference type="Proteomes" id="UP000198926"/>
    </source>
</evidence>
<keyword evidence="2" id="KW-1185">Reference proteome</keyword>
<reference evidence="1 2" key="1">
    <citation type="submission" date="2016-10" db="EMBL/GenBank/DDBJ databases">
        <authorList>
            <person name="de Groot N.N."/>
        </authorList>
    </citation>
    <scope>NUCLEOTIDE SEQUENCE [LARGE SCALE GENOMIC DNA]</scope>
    <source>
        <strain evidence="1 2">DSM 29433</strain>
    </source>
</reference>
<protein>
    <submittedName>
        <fullName evidence="1">Uncharacterized protein</fullName>
    </submittedName>
</protein>
<dbReference type="AlphaFoldDB" id="A0A1I6MWF5"/>
<dbReference type="STRING" id="1123755.SAMN05444714_2443"/>
<accession>A0A1I6MWF5</accession>
<gene>
    <name evidence="1" type="ORF">SAMN05444714_2443</name>
</gene>
<organism evidence="1 2">
    <name type="scientific">Yoonia litorea</name>
    <dbReference type="NCBI Taxonomy" id="1123755"/>
    <lineage>
        <taxon>Bacteria</taxon>
        <taxon>Pseudomonadati</taxon>
        <taxon>Pseudomonadota</taxon>
        <taxon>Alphaproteobacteria</taxon>
        <taxon>Rhodobacterales</taxon>
        <taxon>Paracoccaceae</taxon>
        <taxon>Yoonia</taxon>
    </lineage>
</organism>
<evidence type="ECO:0000313" key="1">
    <source>
        <dbReference type="EMBL" id="SFS19984.1"/>
    </source>
</evidence>
<proteinExistence type="predicted"/>
<dbReference type="RefSeq" id="WP_278246877.1">
    <property type="nucleotide sequence ID" value="NZ_FOZM01000002.1"/>
</dbReference>
<dbReference type="EMBL" id="FOZM01000002">
    <property type="protein sequence ID" value="SFS19984.1"/>
    <property type="molecule type" value="Genomic_DNA"/>
</dbReference>
<sequence length="41" mass="4436">MKPIFTGFAAIILIGLGSAFILPELGWSSAERQSSENVRLD</sequence>